<dbReference type="CDD" id="cd07012">
    <property type="entry name" value="PBP2_Bug_TTT"/>
    <property type="match status" value="1"/>
</dbReference>
<evidence type="ECO:0000313" key="4">
    <source>
        <dbReference type="Proteomes" id="UP000672934"/>
    </source>
</evidence>
<gene>
    <name evidence="3" type="ORF">LMG31506_04276</name>
</gene>
<dbReference type="PANTHER" id="PTHR42928">
    <property type="entry name" value="TRICARBOXYLATE-BINDING PROTEIN"/>
    <property type="match status" value="1"/>
</dbReference>
<dbReference type="Pfam" id="PF03401">
    <property type="entry name" value="TctC"/>
    <property type="match status" value="1"/>
</dbReference>
<organism evidence="3 4">
    <name type="scientific">Cupriavidus yeoncheonensis</name>
    <dbReference type="NCBI Taxonomy" id="1462994"/>
    <lineage>
        <taxon>Bacteria</taxon>
        <taxon>Pseudomonadati</taxon>
        <taxon>Pseudomonadota</taxon>
        <taxon>Betaproteobacteria</taxon>
        <taxon>Burkholderiales</taxon>
        <taxon>Burkholderiaceae</taxon>
        <taxon>Cupriavidus</taxon>
    </lineage>
</organism>
<keyword evidence="4" id="KW-1185">Reference proteome</keyword>
<keyword evidence="2" id="KW-0732">Signal</keyword>
<dbReference type="Proteomes" id="UP000672934">
    <property type="component" value="Unassembled WGS sequence"/>
</dbReference>
<comment type="similarity">
    <text evidence="1">Belongs to the UPF0065 (bug) family.</text>
</comment>
<dbReference type="RefSeq" id="WP_211949179.1">
    <property type="nucleotide sequence ID" value="NZ_CAJPUY010000016.1"/>
</dbReference>
<dbReference type="PIRSF" id="PIRSF017082">
    <property type="entry name" value="YflP"/>
    <property type="match status" value="1"/>
</dbReference>
<dbReference type="SUPFAM" id="SSF53850">
    <property type="entry name" value="Periplasmic binding protein-like II"/>
    <property type="match status" value="1"/>
</dbReference>
<evidence type="ECO:0000256" key="1">
    <source>
        <dbReference type="ARBA" id="ARBA00006987"/>
    </source>
</evidence>
<dbReference type="PANTHER" id="PTHR42928:SF5">
    <property type="entry name" value="BLR1237 PROTEIN"/>
    <property type="match status" value="1"/>
</dbReference>
<feature type="signal peptide" evidence="2">
    <location>
        <begin position="1"/>
        <end position="28"/>
    </location>
</feature>
<accession>A0A916MWQ9</accession>
<proteinExistence type="inferred from homology"/>
<feature type="chain" id="PRO_5037955401" description="Tripartite tricarboxylate transporter substrate binding protein" evidence="2">
    <location>
        <begin position="29"/>
        <end position="328"/>
    </location>
</feature>
<dbReference type="PROSITE" id="PS51257">
    <property type="entry name" value="PROKAR_LIPOPROTEIN"/>
    <property type="match status" value="1"/>
</dbReference>
<name>A0A916MWQ9_9BURK</name>
<evidence type="ECO:0000256" key="2">
    <source>
        <dbReference type="SAM" id="SignalP"/>
    </source>
</evidence>
<reference evidence="3" key="1">
    <citation type="submission" date="2021-03" db="EMBL/GenBank/DDBJ databases">
        <authorList>
            <person name="Peeters C."/>
        </authorList>
    </citation>
    <scope>NUCLEOTIDE SEQUENCE</scope>
    <source>
        <strain evidence="3">LMG 31506</strain>
    </source>
</reference>
<evidence type="ECO:0000313" key="3">
    <source>
        <dbReference type="EMBL" id="CAG2150726.1"/>
    </source>
</evidence>
<dbReference type="EMBL" id="CAJPUY010000016">
    <property type="protein sequence ID" value="CAG2150726.1"/>
    <property type="molecule type" value="Genomic_DNA"/>
</dbReference>
<protein>
    <recommendedName>
        <fullName evidence="5">Tripartite tricarboxylate transporter substrate binding protein</fullName>
    </recommendedName>
</protein>
<dbReference type="AlphaFoldDB" id="A0A916MWQ9"/>
<dbReference type="InterPro" id="IPR042100">
    <property type="entry name" value="Bug_dom1"/>
</dbReference>
<dbReference type="Gene3D" id="3.40.190.150">
    <property type="entry name" value="Bordetella uptake gene, domain 1"/>
    <property type="match status" value="1"/>
</dbReference>
<dbReference type="InterPro" id="IPR005064">
    <property type="entry name" value="BUG"/>
</dbReference>
<dbReference type="Gene3D" id="3.40.190.10">
    <property type="entry name" value="Periplasmic binding protein-like II"/>
    <property type="match status" value="1"/>
</dbReference>
<sequence>MSKHAYRPLASKVTGAILALCACLTVHAEDWPARPIKLVVPSTPGSTPDVLARILADALHTRLGATLVVENKPGAGGAIAVNVIAKAPPDGYTIGITPPGPIGADTVLQKRLPYQPGRDLALVSLAVTQANVLVVRSTLDVKDLGQLMGRLAKEPGKYTYAAIGAGSVNRLCMELVAQRSGARMTRVAYAGTPQAMLAVISGEVDMACLPEQAVAAQVQAGKLHALAVASAKRSSVMAKVPTLDELGMPGVEANAWMGIIAPAGTPAAIIRRLQSEIARTVSQPDVRETLHTHFMESVGSTPEAFARTVQGDIERWKILVRTGKVDVD</sequence>
<evidence type="ECO:0008006" key="5">
    <source>
        <dbReference type="Google" id="ProtNLM"/>
    </source>
</evidence>
<comment type="caution">
    <text evidence="3">The sequence shown here is derived from an EMBL/GenBank/DDBJ whole genome shotgun (WGS) entry which is preliminary data.</text>
</comment>